<gene>
    <name evidence="2" type="ORF">ACFSX9_10115</name>
</gene>
<name>A0ABW5ZAF4_9FLAO</name>
<keyword evidence="1" id="KW-0812">Transmembrane</keyword>
<feature type="transmembrane region" description="Helical" evidence="1">
    <location>
        <begin position="65"/>
        <end position="85"/>
    </location>
</feature>
<evidence type="ECO:0000313" key="3">
    <source>
        <dbReference type="Proteomes" id="UP001597549"/>
    </source>
</evidence>
<proteinExistence type="predicted"/>
<sequence>MAVNIFLLFTLIVEHFFFEFSFLKKDFESEYKIRSIARKTSLLIWIFPIFWTLLIFSKGKIEEAPFFIALIWVPNLMEIIVFFIYKVQRPFTLFIKGNEMIIKQNYIRKRNLSELTQINYDRFSKEFILSFKHKSKIYIKTREYCIDDTEKLLEILIEKSEYNLMIPQNYKLTDLK</sequence>
<keyword evidence="1" id="KW-1133">Transmembrane helix</keyword>
<organism evidence="2 3">
    <name type="scientific">Flavobacterium ardleyense</name>
    <dbReference type="NCBI Taxonomy" id="2038737"/>
    <lineage>
        <taxon>Bacteria</taxon>
        <taxon>Pseudomonadati</taxon>
        <taxon>Bacteroidota</taxon>
        <taxon>Flavobacteriia</taxon>
        <taxon>Flavobacteriales</taxon>
        <taxon>Flavobacteriaceae</taxon>
        <taxon>Flavobacterium</taxon>
    </lineage>
</organism>
<evidence type="ECO:0000256" key="1">
    <source>
        <dbReference type="SAM" id="Phobius"/>
    </source>
</evidence>
<reference evidence="3" key="1">
    <citation type="journal article" date="2019" name="Int. J. Syst. Evol. Microbiol.">
        <title>The Global Catalogue of Microorganisms (GCM) 10K type strain sequencing project: providing services to taxonomists for standard genome sequencing and annotation.</title>
        <authorList>
            <consortium name="The Broad Institute Genomics Platform"/>
            <consortium name="The Broad Institute Genome Sequencing Center for Infectious Disease"/>
            <person name="Wu L."/>
            <person name="Ma J."/>
        </authorList>
    </citation>
    <scope>NUCLEOTIDE SEQUENCE [LARGE SCALE GENOMIC DNA]</scope>
    <source>
        <strain evidence="3">KCTC 52644</strain>
    </source>
</reference>
<keyword evidence="3" id="KW-1185">Reference proteome</keyword>
<dbReference type="RefSeq" id="WP_379807275.1">
    <property type="nucleotide sequence ID" value="NZ_JBHUOL010000018.1"/>
</dbReference>
<dbReference type="EMBL" id="JBHUOL010000018">
    <property type="protein sequence ID" value="MFD2909093.1"/>
    <property type="molecule type" value="Genomic_DNA"/>
</dbReference>
<keyword evidence="1" id="KW-0472">Membrane</keyword>
<evidence type="ECO:0000313" key="2">
    <source>
        <dbReference type="EMBL" id="MFD2909093.1"/>
    </source>
</evidence>
<comment type="caution">
    <text evidence="2">The sequence shown here is derived from an EMBL/GenBank/DDBJ whole genome shotgun (WGS) entry which is preliminary data.</text>
</comment>
<protein>
    <recommendedName>
        <fullName evidence="4">DUF304 domain-containing protein</fullName>
    </recommendedName>
</protein>
<feature type="transmembrane region" description="Helical" evidence="1">
    <location>
        <begin position="42"/>
        <end position="59"/>
    </location>
</feature>
<dbReference type="Proteomes" id="UP001597549">
    <property type="component" value="Unassembled WGS sequence"/>
</dbReference>
<feature type="transmembrane region" description="Helical" evidence="1">
    <location>
        <begin position="6"/>
        <end position="22"/>
    </location>
</feature>
<evidence type="ECO:0008006" key="4">
    <source>
        <dbReference type="Google" id="ProtNLM"/>
    </source>
</evidence>
<accession>A0ABW5ZAF4</accession>